<feature type="transmembrane region" description="Helical" evidence="2">
    <location>
        <begin position="290"/>
        <end position="311"/>
    </location>
</feature>
<keyword evidence="2" id="KW-1133">Transmembrane helix</keyword>
<dbReference type="Proteomes" id="UP000183810">
    <property type="component" value="Chromosome"/>
</dbReference>
<dbReference type="GO" id="GO:0016020">
    <property type="term" value="C:membrane"/>
    <property type="evidence" value="ECO:0007669"/>
    <property type="project" value="TreeGrafter"/>
</dbReference>
<evidence type="ECO:0000256" key="1">
    <source>
        <dbReference type="SAM" id="MobiDB-lite"/>
    </source>
</evidence>
<organism evidence="4 5">
    <name type="scientific">Nocardia mangyaensis</name>
    <dbReference type="NCBI Taxonomy" id="2213200"/>
    <lineage>
        <taxon>Bacteria</taxon>
        <taxon>Bacillati</taxon>
        <taxon>Actinomycetota</taxon>
        <taxon>Actinomycetes</taxon>
        <taxon>Mycobacteriales</taxon>
        <taxon>Nocardiaceae</taxon>
        <taxon>Nocardia</taxon>
    </lineage>
</organism>
<dbReference type="InterPro" id="IPR050879">
    <property type="entry name" value="Acyltransferase_3"/>
</dbReference>
<proteinExistence type="predicted"/>
<gene>
    <name evidence="4" type="ORF">BOX37_30625</name>
</gene>
<dbReference type="EMBL" id="CP018082">
    <property type="protein sequence ID" value="APE38878.1"/>
    <property type="molecule type" value="Genomic_DNA"/>
</dbReference>
<evidence type="ECO:0000313" key="4">
    <source>
        <dbReference type="EMBL" id="APE38878.1"/>
    </source>
</evidence>
<dbReference type="PANTHER" id="PTHR23028">
    <property type="entry name" value="ACETYLTRANSFERASE"/>
    <property type="match status" value="1"/>
</dbReference>
<reference evidence="4" key="1">
    <citation type="submission" date="2016-11" db="EMBL/GenBank/DDBJ databases">
        <authorList>
            <person name="Jaros S."/>
            <person name="Januszkiewicz K."/>
            <person name="Wedrychowicz H."/>
        </authorList>
    </citation>
    <scope>NUCLEOTIDE SEQUENCE [LARGE SCALE GENOMIC DNA]</scope>
    <source>
        <strain evidence="4">Y48</strain>
    </source>
</reference>
<feature type="region of interest" description="Disordered" evidence="1">
    <location>
        <begin position="393"/>
        <end position="413"/>
    </location>
</feature>
<dbReference type="GO" id="GO:0000271">
    <property type="term" value="P:polysaccharide biosynthetic process"/>
    <property type="evidence" value="ECO:0007669"/>
    <property type="project" value="TreeGrafter"/>
</dbReference>
<feature type="transmembrane region" description="Helical" evidence="2">
    <location>
        <begin position="17"/>
        <end position="35"/>
    </location>
</feature>
<sequence length="413" mass="46289">MNAVPTTKLPALTGARWWAAVTVFVLHALVFLPIYPFQKSELFRVIHDLVPMQQGAAGVTFFFVLSGFVICWSFRRGMSVRGYYLRRLLKIYPTHLIAALVLILVVAVPLTRPVVWLPNLALLHTWVPNWTTLGGLNVPSWSLCAELLFYLSFPLALPLLARIPRHRLWWAMAGLVIAILLLHTGFHLWTEGPKDTANVFAVRLLPGEVSPEFEIHVSPQWFAQSDIPIPTSYWLSYLFPLSRLPEFYVGVLAARMVAERVWRDTRLVTPLAALALCYAATWFVPVNYKMSALLVAPMAAVVATLATRDLAGINGINNTRPMIWLGDISFAFYMIQYPVMVIVTRLFIGGRQYSIGGWALWTSVSLAASILAAAAIYHGIDKPIMRRFAHRSPRVRQTAPPLAHSAIKARTKP</sequence>
<protein>
    <submittedName>
        <fullName evidence="4">Acyltransferase</fullName>
    </submittedName>
</protein>
<name>A0A1J0W3I9_9NOCA</name>
<keyword evidence="4" id="KW-0012">Acyltransferase</keyword>
<dbReference type="AlphaFoldDB" id="A0A1J0W3I9"/>
<dbReference type="GO" id="GO:0016747">
    <property type="term" value="F:acyltransferase activity, transferring groups other than amino-acyl groups"/>
    <property type="evidence" value="ECO:0007669"/>
    <property type="project" value="InterPro"/>
</dbReference>
<dbReference type="Pfam" id="PF01757">
    <property type="entry name" value="Acyl_transf_3"/>
    <property type="match status" value="1"/>
</dbReference>
<feature type="transmembrane region" description="Helical" evidence="2">
    <location>
        <begin position="360"/>
        <end position="380"/>
    </location>
</feature>
<feature type="transmembrane region" description="Helical" evidence="2">
    <location>
        <begin position="323"/>
        <end position="348"/>
    </location>
</feature>
<dbReference type="InterPro" id="IPR002656">
    <property type="entry name" value="Acyl_transf_3_dom"/>
</dbReference>
<keyword evidence="4" id="KW-0808">Transferase</keyword>
<keyword evidence="5" id="KW-1185">Reference proteome</keyword>
<keyword evidence="2" id="KW-0812">Transmembrane</keyword>
<evidence type="ECO:0000256" key="2">
    <source>
        <dbReference type="SAM" id="Phobius"/>
    </source>
</evidence>
<evidence type="ECO:0000259" key="3">
    <source>
        <dbReference type="Pfam" id="PF01757"/>
    </source>
</evidence>
<feature type="domain" description="Acyltransferase 3" evidence="3">
    <location>
        <begin position="11"/>
        <end position="377"/>
    </location>
</feature>
<feature type="transmembrane region" description="Helical" evidence="2">
    <location>
        <begin position="95"/>
        <end position="118"/>
    </location>
</feature>
<dbReference type="PANTHER" id="PTHR23028:SF53">
    <property type="entry name" value="ACYL_TRANSF_3 DOMAIN-CONTAINING PROTEIN"/>
    <property type="match status" value="1"/>
</dbReference>
<feature type="transmembrane region" description="Helical" evidence="2">
    <location>
        <begin position="234"/>
        <end position="254"/>
    </location>
</feature>
<feature type="transmembrane region" description="Helical" evidence="2">
    <location>
        <begin position="266"/>
        <end position="284"/>
    </location>
</feature>
<feature type="transmembrane region" description="Helical" evidence="2">
    <location>
        <begin position="138"/>
        <end position="161"/>
    </location>
</feature>
<evidence type="ECO:0000313" key="5">
    <source>
        <dbReference type="Proteomes" id="UP000183810"/>
    </source>
</evidence>
<feature type="transmembrane region" description="Helical" evidence="2">
    <location>
        <begin position="55"/>
        <end position="74"/>
    </location>
</feature>
<accession>A0A1J0W3I9</accession>
<feature type="transmembrane region" description="Helical" evidence="2">
    <location>
        <begin position="168"/>
        <end position="189"/>
    </location>
</feature>
<dbReference type="KEGG" id="nsl:BOX37_30625"/>
<keyword evidence="2" id="KW-0472">Membrane</keyword>